<dbReference type="InterPro" id="IPR019734">
    <property type="entry name" value="TPR_rpt"/>
</dbReference>
<name>A0A8T7M0M0_9CHLR</name>
<feature type="repeat" description="TPR" evidence="1">
    <location>
        <begin position="187"/>
        <end position="220"/>
    </location>
</feature>
<dbReference type="PROSITE" id="PS50005">
    <property type="entry name" value="TPR"/>
    <property type="match status" value="2"/>
</dbReference>
<dbReference type="PANTHER" id="PTHR12558:SF13">
    <property type="entry name" value="CELL DIVISION CYCLE PROTEIN 27 HOMOLOG"/>
    <property type="match status" value="1"/>
</dbReference>
<dbReference type="PROSITE" id="PS50293">
    <property type="entry name" value="TPR_REGION"/>
    <property type="match status" value="1"/>
</dbReference>
<dbReference type="SUPFAM" id="SSF48452">
    <property type="entry name" value="TPR-like"/>
    <property type="match status" value="1"/>
</dbReference>
<protein>
    <submittedName>
        <fullName evidence="2">Tetratricopeptide repeat protein</fullName>
    </submittedName>
</protein>
<dbReference type="Proteomes" id="UP000521676">
    <property type="component" value="Unassembled WGS sequence"/>
</dbReference>
<dbReference type="RefSeq" id="WP_341467561.1">
    <property type="nucleotide sequence ID" value="NZ_CP128399.1"/>
</dbReference>
<dbReference type="Gene3D" id="1.25.40.10">
    <property type="entry name" value="Tetratricopeptide repeat domain"/>
    <property type="match status" value="1"/>
</dbReference>
<sequence>MSDKEEFSSKSSHPHFTDEIIFIELKHEVAARMELPPLVPLFQKDYENEIAHGQLPPAAIAAAIEAFKLVKPALTEYDRFLARYYLLEAHRSLEQKPPDAYQAQRYFQKALDLDVGEPSAEAAFYLGNMLSAADTLEAERMYRLSLDIKPGIATVHYELGLLLRTRRDLPNALEEFEKAFRLEPDNAILLNEVAETQLMAENYEQARAAFARAAEIEPENWFYPVKLGLTEYRLGEYAVAMKHLRAGLDDSPDELSDGDTQSLYIDGLFCLGLAYRDTGDPVRARKLFKAVLNIAPGFEPAIQALNG</sequence>
<evidence type="ECO:0000313" key="3">
    <source>
        <dbReference type="EMBL" id="WJW65673.1"/>
    </source>
</evidence>
<evidence type="ECO:0000256" key="1">
    <source>
        <dbReference type="PROSITE-ProRule" id="PRU00339"/>
    </source>
</evidence>
<reference evidence="2 4" key="1">
    <citation type="submission" date="2020-06" db="EMBL/GenBank/DDBJ databases">
        <title>Anoxygenic phototrophic Chloroflexota member uses a Type I reaction center.</title>
        <authorList>
            <person name="Tsuji J.M."/>
            <person name="Shaw N.A."/>
            <person name="Nagashima S."/>
            <person name="Venkiteswaran J."/>
            <person name="Schiff S.L."/>
            <person name="Hanada S."/>
            <person name="Tank M."/>
            <person name="Neufeld J.D."/>
        </authorList>
    </citation>
    <scope>NUCLEOTIDE SEQUENCE [LARGE SCALE GENOMIC DNA]</scope>
    <source>
        <strain evidence="2">L227-S17</strain>
    </source>
</reference>
<reference evidence="3" key="2">
    <citation type="journal article" date="2024" name="Nature">
        <title>Anoxygenic phototroph of the Chloroflexota uses a type I reaction centre.</title>
        <authorList>
            <person name="Tsuji J.M."/>
            <person name="Shaw N.A."/>
            <person name="Nagashima S."/>
            <person name="Venkiteswaran J.J."/>
            <person name="Schiff S.L."/>
            <person name="Watanabe T."/>
            <person name="Fukui M."/>
            <person name="Hanada S."/>
            <person name="Tank M."/>
            <person name="Neufeld J.D."/>
        </authorList>
    </citation>
    <scope>NUCLEOTIDE SEQUENCE</scope>
    <source>
        <strain evidence="3">L227-S17</strain>
    </source>
</reference>
<dbReference type="InterPro" id="IPR011990">
    <property type="entry name" value="TPR-like_helical_dom_sf"/>
</dbReference>
<keyword evidence="5" id="KW-1185">Reference proteome</keyword>
<dbReference type="EMBL" id="JACATZ010000001">
    <property type="protein sequence ID" value="NWJ46302.1"/>
    <property type="molecule type" value="Genomic_DNA"/>
</dbReference>
<proteinExistence type="predicted"/>
<dbReference type="Proteomes" id="UP001431572">
    <property type="component" value="Chromosome 1"/>
</dbReference>
<evidence type="ECO:0000313" key="2">
    <source>
        <dbReference type="EMBL" id="NWJ46302.1"/>
    </source>
</evidence>
<accession>A0A8T7M0M0</accession>
<dbReference type="SMART" id="SM00028">
    <property type="entry name" value="TPR"/>
    <property type="match status" value="3"/>
</dbReference>
<dbReference type="PANTHER" id="PTHR12558">
    <property type="entry name" value="CELL DIVISION CYCLE 16,23,27"/>
    <property type="match status" value="1"/>
</dbReference>
<dbReference type="EMBL" id="CP128399">
    <property type="protein sequence ID" value="WJW65673.1"/>
    <property type="molecule type" value="Genomic_DNA"/>
</dbReference>
<feature type="repeat" description="TPR" evidence="1">
    <location>
        <begin position="153"/>
        <end position="186"/>
    </location>
</feature>
<evidence type="ECO:0000313" key="5">
    <source>
        <dbReference type="Proteomes" id="UP001431572"/>
    </source>
</evidence>
<keyword evidence="1" id="KW-0802">TPR repeat</keyword>
<gene>
    <name evidence="2" type="ORF">HXX08_10535</name>
    <name evidence="3" type="ORF">OZ401_001451</name>
</gene>
<dbReference type="Pfam" id="PF13432">
    <property type="entry name" value="TPR_16"/>
    <property type="match status" value="1"/>
</dbReference>
<evidence type="ECO:0000313" key="4">
    <source>
        <dbReference type="Proteomes" id="UP000521676"/>
    </source>
</evidence>
<dbReference type="AlphaFoldDB" id="A0A8T7M0M0"/>
<organism evidence="2 4">
    <name type="scientific">Candidatus Chlorohelix allophototropha</name>
    <dbReference type="NCBI Taxonomy" id="3003348"/>
    <lineage>
        <taxon>Bacteria</taxon>
        <taxon>Bacillati</taxon>
        <taxon>Chloroflexota</taxon>
        <taxon>Chloroflexia</taxon>
        <taxon>Candidatus Chloroheliales</taxon>
        <taxon>Candidatus Chloroheliaceae</taxon>
        <taxon>Candidatus Chlorohelix</taxon>
    </lineage>
</organism>